<dbReference type="InterPro" id="IPR003664">
    <property type="entry name" value="FA_synthesis"/>
</dbReference>
<keyword evidence="11" id="KW-0012">Acyltransferase</keyword>
<keyword evidence="7 10" id="KW-1208">Phospholipid metabolism</keyword>
<keyword evidence="3 10" id="KW-0444">Lipid biosynthesis</keyword>
<comment type="pathway">
    <text evidence="10">Lipid metabolism; phospholipid metabolism.</text>
</comment>
<evidence type="ECO:0000256" key="9">
    <source>
        <dbReference type="ARBA" id="ARBA00046608"/>
    </source>
</evidence>
<dbReference type="InterPro" id="IPR012281">
    <property type="entry name" value="Phospholipid_synth_PlsX-like"/>
</dbReference>
<dbReference type="Pfam" id="PF02504">
    <property type="entry name" value="FA_synthesis"/>
    <property type="match status" value="1"/>
</dbReference>
<dbReference type="RefSeq" id="WP_138787815.1">
    <property type="nucleotide sequence ID" value="NZ_JBHTGQ010000002.1"/>
</dbReference>
<comment type="subcellular location">
    <subcellularLocation>
        <location evidence="10">Cytoplasm</location>
    </subcellularLocation>
    <text evidence="10">Associated with the membrane possibly through PlsY.</text>
</comment>
<comment type="similarity">
    <text evidence="10">Belongs to the PlsX family.</text>
</comment>
<dbReference type="EC" id="2.3.1.274" evidence="8 10"/>
<dbReference type="HAMAP" id="MF_00019">
    <property type="entry name" value="PlsX"/>
    <property type="match status" value="1"/>
</dbReference>
<comment type="function">
    <text evidence="10">Catalyzes the reversible formation of acyl-phosphate (acyl-PO(4)) from acyl-[acyl-carrier-protein] (acyl-ACP). This enzyme utilizes acyl-ACP as fatty acyl donor, but not acyl-CoA.</text>
</comment>
<keyword evidence="2 10" id="KW-0963">Cytoplasm</keyword>
<evidence type="ECO:0000256" key="10">
    <source>
        <dbReference type="HAMAP-Rule" id="MF_00019"/>
    </source>
</evidence>
<comment type="caution">
    <text evidence="11">The sequence shown here is derived from an EMBL/GenBank/DDBJ whole genome shotgun (WGS) entry which is preliminary data.</text>
</comment>
<dbReference type="GO" id="GO:0043811">
    <property type="term" value="F:phosphate:acyl-[acyl carrier protein] acyltransferase activity"/>
    <property type="evidence" value="ECO:0007669"/>
    <property type="project" value="UniProtKB-EC"/>
</dbReference>
<dbReference type="Proteomes" id="UP001596528">
    <property type="component" value="Unassembled WGS sequence"/>
</dbReference>
<evidence type="ECO:0000256" key="1">
    <source>
        <dbReference type="ARBA" id="ARBA00001232"/>
    </source>
</evidence>
<evidence type="ECO:0000313" key="11">
    <source>
        <dbReference type="EMBL" id="MFC7748781.1"/>
    </source>
</evidence>
<evidence type="ECO:0000256" key="8">
    <source>
        <dbReference type="ARBA" id="ARBA00024069"/>
    </source>
</evidence>
<evidence type="ECO:0000256" key="4">
    <source>
        <dbReference type="ARBA" id="ARBA00022679"/>
    </source>
</evidence>
<keyword evidence="5 10" id="KW-0443">Lipid metabolism</keyword>
<comment type="catalytic activity">
    <reaction evidence="1 10">
        <text>a fatty acyl-[ACP] + phosphate = an acyl phosphate + holo-[ACP]</text>
        <dbReference type="Rhea" id="RHEA:42292"/>
        <dbReference type="Rhea" id="RHEA-COMP:9685"/>
        <dbReference type="Rhea" id="RHEA-COMP:14125"/>
        <dbReference type="ChEBI" id="CHEBI:43474"/>
        <dbReference type="ChEBI" id="CHEBI:59918"/>
        <dbReference type="ChEBI" id="CHEBI:64479"/>
        <dbReference type="ChEBI" id="CHEBI:138651"/>
        <dbReference type="EC" id="2.3.1.274"/>
    </reaction>
</comment>
<sequence length="330" mass="35115">MRIAIDAHGGDKAPAAAVEGTLRAAKELPDAELILVGKPEEVEPMIRAAGKPSNVTLAAAEEVIEADDEPAKAVRRKKQSSMVIAGRMVREGQADALVSAGNTGALMATGLLVVGRIEGIERPALAPILPTMDGVGMLALDLGANMDSTPEHLVQYAIMGSLYRSRVHGMEKPRVGLLNVGTEPMKGNELTKAAFEQLERAPVNFIGNVESRDVLFRNCDVLVCDGFAGNIMLKSMEGTATAVFKALKEQFTSSLWTKLAAAVLAPGIRRFRSKMDYATYGGAPMLGVNGVCVKAHGSSDAQAFANGIKQAYQEVRHQLVQTIASEFSRK</sequence>
<name>A0ABW2V0E9_9BACL</name>
<organism evidence="11 12">
    <name type="scientific">Paenibacillus thermoaerophilus</name>
    <dbReference type="NCBI Taxonomy" id="1215385"/>
    <lineage>
        <taxon>Bacteria</taxon>
        <taxon>Bacillati</taxon>
        <taxon>Bacillota</taxon>
        <taxon>Bacilli</taxon>
        <taxon>Bacillales</taxon>
        <taxon>Paenibacillaceae</taxon>
        <taxon>Paenibacillus</taxon>
    </lineage>
</organism>
<dbReference type="Gene3D" id="3.40.718.10">
    <property type="entry name" value="Isopropylmalate Dehydrogenase"/>
    <property type="match status" value="1"/>
</dbReference>
<keyword evidence="6 10" id="KW-0594">Phospholipid biosynthesis</keyword>
<dbReference type="PANTHER" id="PTHR30100">
    <property type="entry name" value="FATTY ACID/PHOSPHOLIPID SYNTHESIS PROTEIN PLSX"/>
    <property type="match status" value="1"/>
</dbReference>
<evidence type="ECO:0000256" key="2">
    <source>
        <dbReference type="ARBA" id="ARBA00022490"/>
    </source>
</evidence>
<dbReference type="PIRSF" id="PIRSF002465">
    <property type="entry name" value="Phsphlp_syn_PlsX"/>
    <property type="match status" value="1"/>
</dbReference>
<keyword evidence="12" id="KW-1185">Reference proteome</keyword>
<gene>
    <name evidence="10 11" type="primary">plsX</name>
    <name evidence="11" type="ORF">ACFQWB_02320</name>
</gene>
<dbReference type="PANTHER" id="PTHR30100:SF1">
    <property type="entry name" value="PHOSPHATE ACYLTRANSFERASE"/>
    <property type="match status" value="1"/>
</dbReference>
<keyword evidence="4 10" id="KW-0808">Transferase</keyword>
<evidence type="ECO:0000256" key="3">
    <source>
        <dbReference type="ARBA" id="ARBA00022516"/>
    </source>
</evidence>
<proteinExistence type="inferred from homology"/>
<dbReference type="EMBL" id="JBHTGQ010000002">
    <property type="protein sequence ID" value="MFC7748781.1"/>
    <property type="molecule type" value="Genomic_DNA"/>
</dbReference>
<evidence type="ECO:0000256" key="6">
    <source>
        <dbReference type="ARBA" id="ARBA00023209"/>
    </source>
</evidence>
<protein>
    <recommendedName>
        <fullName evidence="8 10">Phosphate acyltransferase</fullName>
        <ecNumber evidence="8 10">2.3.1.274</ecNumber>
    </recommendedName>
    <alternativeName>
        <fullName evidence="10">Acyl-ACP phosphotransacylase</fullName>
    </alternativeName>
    <alternativeName>
        <fullName evidence="10">Acyl-[acyl-carrier-protein]--phosphate acyltransferase</fullName>
    </alternativeName>
    <alternativeName>
        <fullName evidence="10">Phosphate-acyl-ACP acyltransferase</fullName>
    </alternativeName>
</protein>
<reference evidence="12" key="1">
    <citation type="journal article" date="2019" name="Int. J. Syst. Evol. Microbiol.">
        <title>The Global Catalogue of Microorganisms (GCM) 10K type strain sequencing project: providing services to taxonomists for standard genome sequencing and annotation.</title>
        <authorList>
            <consortium name="The Broad Institute Genomics Platform"/>
            <consortium name="The Broad Institute Genome Sequencing Center for Infectious Disease"/>
            <person name="Wu L."/>
            <person name="Ma J."/>
        </authorList>
    </citation>
    <scope>NUCLEOTIDE SEQUENCE [LARGE SCALE GENOMIC DNA]</scope>
    <source>
        <strain evidence="12">JCM 18657</strain>
    </source>
</reference>
<evidence type="ECO:0000313" key="12">
    <source>
        <dbReference type="Proteomes" id="UP001596528"/>
    </source>
</evidence>
<evidence type="ECO:0000256" key="7">
    <source>
        <dbReference type="ARBA" id="ARBA00023264"/>
    </source>
</evidence>
<comment type="subunit">
    <text evidence="9 10">Homodimer. Probably interacts with PlsY.</text>
</comment>
<accession>A0ABW2V0E9</accession>
<dbReference type="NCBIfam" id="TIGR00182">
    <property type="entry name" value="plsX"/>
    <property type="match status" value="1"/>
</dbReference>
<dbReference type="SUPFAM" id="SSF53659">
    <property type="entry name" value="Isocitrate/Isopropylmalate dehydrogenase-like"/>
    <property type="match status" value="1"/>
</dbReference>
<evidence type="ECO:0000256" key="5">
    <source>
        <dbReference type="ARBA" id="ARBA00023098"/>
    </source>
</evidence>